<feature type="region of interest" description="Disordered" evidence="2">
    <location>
        <begin position="84"/>
        <end position="106"/>
    </location>
</feature>
<name>A0A1E5XHN0_9HYPH</name>
<evidence type="ECO:0000256" key="2">
    <source>
        <dbReference type="SAM" id="MobiDB-lite"/>
    </source>
</evidence>
<feature type="coiled-coil region" evidence="1">
    <location>
        <begin position="246"/>
        <end position="288"/>
    </location>
</feature>
<comment type="caution">
    <text evidence="3">The sequence shown here is derived from an EMBL/GenBank/DDBJ whole genome shotgun (WGS) entry which is preliminary data.</text>
</comment>
<evidence type="ECO:0000256" key="1">
    <source>
        <dbReference type="SAM" id="Coils"/>
    </source>
</evidence>
<protein>
    <submittedName>
        <fullName evidence="3">Uncharacterized protein</fullName>
    </submittedName>
</protein>
<reference evidence="3 4" key="1">
    <citation type="journal article" date="2015" name="Genome Announc.">
        <title>Genome Assemblies of Three Soil-Associated Devosia species: D. insulae, D. limi, and D. soli.</title>
        <authorList>
            <person name="Hassan Y.I."/>
            <person name="Lepp D."/>
            <person name="Zhou T."/>
        </authorList>
    </citation>
    <scope>NUCLEOTIDE SEQUENCE [LARGE SCALE GENOMIC DNA]</scope>
    <source>
        <strain evidence="3 4">DS-56</strain>
    </source>
</reference>
<dbReference type="AlphaFoldDB" id="A0A1E5XHN0"/>
<evidence type="ECO:0000313" key="4">
    <source>
        <dbReference type="Proteomes" id="UP000095463"/>
    </source>
</evidence>
<dbReference type="OrthoDB" id="9777694at2"/>
<dbReference type="Proteomes" id="UP000095463">
    <property type="component" value="Unassembled WGS sequence"/>
</dbReference>
<gene>
    <name evidence="3" type="ORF">VW23_000515</name>
</gene>
<keyword evidence="4" id="KW-1185">Reference proteome</keyword>
<sequence>MPTITRRQLHVLVWSEPLEVVSRSLGFPVARLRSLCRSNDIDLPPPGYWAKVAAGAPAKRRTLRTDVLSAEEIVSTVSNSLPRTSLERAEEVHSSQPVNDPPPVAPDFKPTTALAREVMRAKKSYDGMLRLKSDGLELKISPSERLRSAALIEALVLAGAEAGWSVGDTVSVDGEVLVLELRERTTAPVTTASYVLRSDYVGTGDLVLSVSNGKYTGVRHNWSDTRRSRIEARLPRIVDDFSAMSAALKERRREREEQERRWAEQERIRKEERRLAEVERVRGAILREQADAFDLAQRLRQYVEAVKVRTAAADEVDERSVAWIQWAERHVADLDPLHHAGPVLVSEEEAGAMSWQYRQPPPGY</sequence>
<keyword evidence="1" id="KW-0175">Coiled coil</keyword>
<dbReference type="RefSeq" id="WP_141728520.1">
    <property type="nucleotide sequence ID" value="NZ_LAJE02000400.1"/>
</dbReference>
<dbReference type="EMBL" id="LAJE02000400">
    <property type="protein sequence ID" value="OEO28111.1"/>
    <property type="molecule type" value="Genomic_DNA"/>
</dbReference>
<proteinExistence type="predicted"/>
<evidence type="ECO:0000313" key="3">
    <source>
        <dbReference type="EMBL" id="OEO28111.1"/>
    </source>
</evidence>
<accession>A0A1E5XHN0</accession>
<organism evidence="3 4">
    <name type="scientific">Devosia insulae DS-56</name>
    <dbReference type="NCBI Taxonomy" id="1116389"/>
    <lineage>
        <taxon>Bacteria</taxon>
        <taxon>Pseudomonadati</taxon>
        <taxon>Pseudomonadota</taxon>
        <taxon>Alphaproteobacteria</taxon>
        <taxon>Hyphomicrobiales</taxon>
        <taxon>Devosiaceae</taxon>
        <taxon>Devosia</taxon>
    </lineage>
</organism>